<dbReference type="Gene3D" id="2.60.120.10">
    <property type="entry name" value="Jelly Rolls"/>
    <property type="match status" value="1"/>
</dbReference>
<comment type="similarity">
    <text evidence="2">Belongs to the archaeal-type GPI family.</text>
</comment>
<dbReference type="GO" id="GO:0004347">
    <property type="term" value="F:glucose-6-phosphate isomerase activity"/>
    <property type="evidence" value="ECO:0007669"/>
    <property type="project" value="UniProtKB-EC"/>
</dbReference>
<evidence type="ECO:0000256" key="2">
    <source>
        <dbReference type="ARBA" id="ARBA00006542"/>
    </source>
</evidence>
<gene>
    <name evidence="8" type="ORF">D6D85_10785</name>
</gene>
<evidence type="ECO:0000256" key="5">
    <source>
        <dbReference type="ARBA" id="ARBA00023152"/>
    </source>
</evidence>
<dbReference type="InterPro" id="IPR011051">
    <property type="entry name" value="RmlC_Cupin_sf"/>
</dbReference>
<evidence type="ECO:0000256" key="6">
    <source>
        <dbReference type="ARBA" id="ARBA00029321"/>
    </source>
</evidence>
<dbReference type="InterPro" id="IPR014710">
    <property type="entry name" value="RmlC-like_jellyroll"/>
</dbReference>
<comment type="pathway">
    <text evidence="1">Carbohydrate degradation; glycolysis; D-glyceraldehyde 3-phosphate and glycerone phosphate from D-glucose: step 2/4.</text>
</comment>
<dbReference type="CDD" id="cd02218">
    <property type="entry name" value="cupin_PGI"/>
    <property type="match status" value="1"/>
</dbReference>
<evidence type="ECO:0000256" key="1">
    <source>
        <dbReference type="ARBA" id="ARBA00004926"/>
    </source>
</evidence>
<dbReference type="GO" id="GO:0006096">
    <property type="term" value="P:glycolytic process"/>
    <property type="evidence" value="ECO:0007669"/>
    <property type="project" value="UniProtKB-UniPathway"/>
</dbReference>
<evidence type="ECO:0000259" key="7">
    <source>
        <dbReference type="Pfam" id="PF06560"/>
    </source>
</evidence>
<dbReference type="InterPro" id="IPR010551">
    <property type="entry name" value="G6P_isomerase_prok"/>
</dbReference>
<accession>A0A3R9R2C9</accession>
<dbReference type="GO" id="GO:0005737">
    <property type="term" value="C:cytoplasm"/>
    <property type="evidence" value="ECO:0007669"/>
    <property type="project" value="InterPro"/>
</dbReference>
<evidence type="ECO:0000313" key="9">
    <source>
        <dbReference type="Proteomes" id="UP000277582"/>
    </source>
</evidence>
<comment type="caution">
    <text evidence="8">The sequence shown here is derived from an EMBL/GenBank/DDBJ whole genome shotgun (WGS) entry which is preliminary data.</text>
</comment>
<keyword evidence="5" id="KW-0324">Glycolysis</keyword>
<evidence type="ECO:0000313" key="8">
    <source>
        <dbReference type="EMBL" id="RSN73332.1"/>
    </source>
</evidence>
<organism evidence="8 9">
    <name type="scientific">Candidatus Methanodesulfokora washburnensis</name>
    <dbReference type="NCBI Taxonomy" id="2478471"/>
    <lineage>
        <taxon>Archaea</taxon>
        <taxon>Thermoproteota</taxon>
        <taxon>Candidatus Korarchaeia</taxon>
        <taxon>Candidatus Korarchaeia incertae sedis</taxon>
        <taxon>Candidatus Methanodesulfokora</taxon>
    </lineage>
</organism>
<evidence type="ECO:0000256" key="3">
    <source>
        <dbReference type="ARBA" id="ARBA00011952"/>
    </source>
</evidence>
<protein>
    <recommendedName>
        <fullName evidence="3">glucose-6-phosphate isomerase</fullName>
        <ecNumber evidence="3">5.3.1.9</ecNumber>
    </recommendedName>
</protein>
<dbReference type="GO" id="GO:0006094">
    <property type="term" value="P:gluconeogenesis"/>
    <property type="evidence" value="ECO:0007669"/>
    <property type="project" value="UniProtKB-KW"/>
</dbReference>
<feature type="domain" description="Glucose-6-phosphate isomerase prokaryote" evidence="7">
    <location>
        <begin position="23"/>
        <end position="179"/>
    </location>
</feature>
<dbReference type="Proteomes" id="UP000277582">
    <property type="component" value="Unassembled WGS sequence"/>
</dbReference>
<keyword evidence="8" id="KW-0413">Isomerase</keyword>
<dbReference type="Pfam" id="PF06560">
    <property type="entry name" value="GPI"/>
    <property type="match status" value="1"/>
</dbReference>
<name>A0A3R9R2C9_9CREN</name>
<evidence type="ECO:0000256" key="4">
    <source>
        <dbReference type="ARBA" id="ARBA00022432"/>
    </source>
</evidence>
<keyword evidence="9" id="KW-1185">Reference proteome</keyword>
<reference evidence="8 9" key="1">
    <citation type="submission" date="2018-10" db="EMBL/GenBank/DDBJ databases">
        <title>Co-occurring genomic capacity for anaerobic methane metabolism and dissimilatory sulfite reduction discovered in the Korarchaeota.</title>
        <authorList>
            <person name="Mckay L.J."/>
            <person name="Dlakic M."/>
            <person name="Fields M.W."/>
            <person name="Delmont T.O."/>
            <person name="Eren A.M."/>
            <person name="Jay Z.J."/>
            <person name="Klingelsmith K.B."/>
            <person name="Rusch D.B."/>
            <person name="Inskeep W.P."/>
        </authorList>
    </citation>
    <scope>NUCLEOTIDE SEQUENCE [LARGE SCALE GENOMIC DNA]</scope>
    <source>
        <strain evidence="8 9">MDKW</strain>
    </source>
</reference>
<sequence>MRPMLEIDLPYILVDGRRFRGDVRRIEDLRPVLMDNLSEEGDAYYMFRDVRPVHETLRYDITVMPARILGREFIKTMGHYHDGPYPEIYGILRGEAIFILQKRAGRDEVLDDLVLIRAKEGEIVRIPPYYGHVTVNPSKSMLVLENIICRKCRSDYEPYIRMRGSAIYVTVDGIVRNNRYLYVPKLREEKPDKGEIFSLDLKDLLKLCPYQ</sequence>
<keyword evidence="4" id="KW-0312">Gluconeogenesis</keyword>
<dbReference type="SUPFAM" id="SSF51182">
    <property type="entry name" value="RmlC-like cupins"/>
    <property type="match status" value="1"/>
</dbReference>
<proteinExistence type="inferred from homology"/>
<comment type="catalytic activity">
    <reaction evidence="6">
        <text>alpha-D-glucose 6-phosphate = beta-D-fructose 6-phosphate</text>
        <dbReference type="Rhea" id="RHEA:11816"/>
        <dbReference type="ChEBI" id="CHEBI:57634"/>
        <dbReference type="ChEBI" id="CHEBI:58225"/>
        <dbReference type="EC" id="5.3.1.9"/>
    </reaction>
</comment>
<dbReference type="AlphaFoldDB" id="A0A3R9R2C9"/>
<dbReference type="UniPathway" id="UPA00109">
    <property type="reaction ID" value="UER00181"/>
</dbReference>
<dbReference type="EC" id="5.3.1.9" evidence="3"/>
<dbReference type="EMBL" id="RCOS01000122">
    <property type="protein sequence ID" value="RSN73332.1"/>
    <property type="molecule type" value="Genomic_DNA"/>
</dbReference>